<keyword evidence="6 11" id="KW-0547">Nucleotide-binding</keyword>
<feature type="active site" description="Proton acceptor" evidence="11">
    <location>
        <position position="317"/>
    </location>
</feature>
<evidence type="ECO:0000256" key="3">
    <source>
        <dbReference type="ARBA" id="ARBA00008976"/>
    </source>
</evidence>
<feature type="binding site" evidence="11">
    <location>
        <position position="261"/>
    </location>
    <ligand>
        <name>GTP</name>
        <dbReference type="ChEBI" id="CHEBI:37565"/>
    </ligand>
</feature>
<dbReference type="HAMAP" id="MF_00179">
    <property type="entry name" value="RibA"/>
    <property type="match status" value="1"/>
</dbReference>
<feature type="binding site" evidence="11">
    <location>
        <position position="340"/>
    </location>
    <ligand>
        <name>GTP</name>
        <dbReference type="ChEBI" id="CHEBI:37565"/>
    </ligand>
</feature>
<evidence type="ECO:0000259" key="12">
    <source>
        <dbReference type="Pfam" id="PF00925"/>
    </source>
</evidence>
<feature type="binding site" evidence="11">
    <location>
        <position position="256"/>
    </location>
    <ligand>
        <name>Zn(2+)</name>
        <dbReference type="ChEBI" id="CHEBI:29105"/>
        <note>catalytic</note>
    </ligand>
</feature>
<dbReference type="Pfam" id="PF00925">
    <property type="entry name" value="GTP_cyclohydro2"/>
    <property type="match status" value="1"/>
</dbReference>
<evidence type="ECO:0000256" key="9">
    <source>
        <dbReference type="ARBA" id="ARBA00023134"/>
    </source>
</evidence>
<keyword evidence="8 11" id="KW-0862">Zinc</keyword>
<sequence>MYADAPSDSAPPEAVLPMDEAAMRAVDRATAALRRGEAVAIETADGSVGAAVSVESVAIDAVQRLVQLTGAAPVLAVTRRRATVLKLMGEGTGVVALSLPRCLTADEAHALADPEHRPDGDMPDGLTATAMDPGSRETAAVDLARLARLLPAAIVAPATDHTGSAAEWAAEHDLLLVRARDIADYRVHVVRTLRRVAEARVPLSGAENTSIAAFRPIDGGPEHLAIIVGNPVAGEPVLARLHSECFTGDLLGSLRCDCGQQLRGAIAEIARHGSGVLLYLAQEGRGIGLVNKLRAYRIQDRGFDTVDANEILGFEADERVYLPAAEMLRQLGFTAVRLMTNNPEKLRQLARCGIEVVERVPHIFPANGHNEGYLRTKAERSGHMF</sequence>
<evidence type="ECO:0000256" key="10">
    <source>
        <dbReference type="ARBA" id="ARBA00049295"/>
    </source>
</evidence>
<comment type="cofactor">
    <cofactor evidence="11">
        <name>Zn(2+)</name>
        <dbReference type="ChEBI" id="CHEBI:29105"/>
    </cofactor>
    <text evidence="11">Binds 1 zinc ion per subunit.</text>
</comment>
<keyword evidence="4 11" id="KW-0686">Riboflavin biosynthesis</keyword>
<dbReference type="EMBL" id="JAWXYC010000004">
    <property type="protein sequence ID" value="MDX5952554.1"/>
    <property type="molecule type" value="Genomic_DNA"/>
</dbReference>
<feature type="binding site" evidence="11">
    <location>
        <position position="305"/>
    </location>
    <ligand>
        <name>GTP</name>
        <dbReference type="ChEBI" id="CHEBI:37565"/>
    </ligand>
</feature>
<evidence type="ECO:0000256" key="5">
    <source>
        <dbReference type="ARBA" id="ARBA00022723"/>
    </source>
</evidence>
<keyword evidence="5 11" id="KW-0479">Metal-binding</keyword>
<dbReference type="PANTHER" id="PTHR21327">
    <property type="entry name" value="GTP CYCLOHYDROLASE II-RELATED"/>
    <property type="match status" value="1"/>
</dbReference>
<reference evidence="13 14" key="1">
    <citation type="submission" date="2023-11" db="EMBL/GenBank/DDBJ databases">
        <title>MicrobeMod: A computational toolkit for identifying prokaryotic methylation and restriction-modification with nanopore sequencing.</title>
        <authorList>
            <person name="Crits-Christoph A."/>
            <person name="Kang S.C."/>
            <person name="Lee H."/>
            <person name="Ostrov N."/>
        </authorList>
    </citation>
    <scope>NUCLEOTIDE SEQUENCE [LARGE SCALE GENOMIC DNA]</scope>
    <source>
        <strain evidence="13 14">ATCC 29145</strain>
    </source>
</reference>
<dbReference type="GO" id="GO:0003935">
    <property type="term" value="F:GTP cyclohydrolase II activity"/>
    <property type="evidence" value="ECO:0007669"/>
    <property type="project" value="UniProtKB-EC"/>
</dbReference>
<evidence type="ECO:0000256" key="4">
    <source>
        <dbReference type="ARBA" id="ARBA00022619"/>
    </source>
</evidence>
<comment type="similarity">
    <text evidence="11">Belongs to the GTP cyclohydrolase II family.</text>
</comment>
<feature type="active site" description="Nucleophile" evidence="11">
    <location>
        <position position="319"/>
    </location>
</feature>
<organism evidence="13 14">
    <name type="scientific">Azospirillum brasilense</name>
    <dbReference type="NCBI Taxonomy" id="192"/>
    <lineage>
        <taxon>Bacteria</taxon>
        <taxon>Pseudomonadati</taxon>
        <taxon>Pseudomonadota</taxon>
        <taxon>Alphaproteobacteria</taxon>
        <taxon>Rhodospirillales</taxon>
        <taxon>Azospirillaceae</taxon>
        <taxon>Azospirillum</taxon>
    </lineage>
</organism>
<feature type="binding site" evidence="11">
    <location>
        <position position="245"/>
    </location>
    <ligand>
        <name>Zn(2+)</name>
        <dbReference type="ChEBI" id="CHEBI:29105"/>
        <note>catalytic</note>
    </ligand>
</feature>
<evidence type="ECO:0000256" key="8">
    <source>
        <dbReference type="ARBA" id="ARBA00022833"/>
    </source>
</evidence>
<comment type="pathway">
    <text evidence="1 11">Cofactor biosynthesis; riboflavin biosynthesis; 5-amino-6-(D-ribitylamino)uracil from GTP: step 1/4.</text>
</comment>
<evidence type="ECO:0000256" key="7">
    <source>
        <dbReference type="ARBA" id="ARBA00022801"/>
    </source>
</evidence>
<keyword evidence="7 11" id="KW-0378">Hydrolase</keyword>
<evidence type="ECO:0000256" key="6">
    <source>
        <dbReference type="ARBA" id="ARBA00022741"/>
    </source>
</evidence>
<comment type="catalytic activity">
    <reaction evidence="10 11">
        <text>GTP + 4 H2O = 2,5-diamino-6-hydroxy-4-(5-phosphoribosylamino)-pyrimidine + formate + 2 phosphate + 3 H(+)</text>
        <dbReference type="Rhea" id="RHEA:23704"/>
        <dbReference type="ChEBI" id="CHEBI:15377"/>
        <dbReference type="ChEBI" id="CHEBI:15378"/>
        <dbReference type="ChEBI" id="CHEBI:15740"/>
        <dbReference type="ChEBI" id="CHEBI:37565"/>
        <dbReference type="ChEBI" id="CHEBI:43474"/>
        <dbReference type="ChEBI" id="CHEBI:58614"/>
        <dbReference type="EC" id="3.5.4.25"/>
    </reaction>
</comment>
<evidence type="ECO:0000313" key="13">
    <source>
        <dbReference type="EMBL" id="MDX5952554.1"/>
    </source>
</evidence>
<evidence type="ECO:0000256" key="2">
    <source>
        <dbReference type="ARBA" id="ARBA00005520"/>
    </source>
</evidence>
<dbReference type="SUPFAM" id="SSF55821">
    <property type="entry name" value="YrdC/RibB"/>
    <property type="match status" value="1"/>
</dbReference>
<comment type="caution">
    <text evidence="13">The sequence shown here is derived from an EMBL/GenBank/DDBJ whole genome shotgun (WGS) entry which is preliminary data.</text>
</comment>
<dbReference type="Proteomes" id="UP001277471">
    <property type="component" value="Unassembled WGS sequence"/>
</dbReference>
<comment type="similarity">
    <text evidence="2">In the N-terminal section; belongs to the DHBP synthase family.</text>
</comment>
<dbReference type="NCBIfam" id="NF001591">
    <property type="entry name" value="PRK00393.1"/>
    <property type="match status" value="1"/>
</dbReference>
<dbReference type="SUPFAM" id="SSF142695">
    <property type="entry name" value="RibA-like"/>
    <property type="match status" value="1"/>
</dbReference>
<dbReference type="GeneID" id="56449748"/>
<evidence type="ECO:0000256" key="1">
    <source>
        <dbReference type="ARBA" id="ARBA00004853"/>
    </source>
</evidence>
<name>A0ABU4P7P5_AZOBR</name>
<feature type="domain" description="GTP cyclohydrolase II" evidence="12">
    <location>
        <begin position="195"/>
        <end position="361"/>
    </location>
</feature>
<dbReference type="Gene3D" id="3.40.50.10990">
    <property type="entry name" value="GTP cyclohydrolase II"/>
    <property type="match status" value="1"/>
</dbReference>
<gene>
    <name evidence="11 13" type="primary">ribA</name>
    <name evidence="13" type="ORF">SIM66_15360</name>
</gene>
<comment type="function">
    <text evidence="11">Catalyzes the conversion of GTP to 2,5-diamino-6-ribosylamino-4(3H)-pyrimidinone 5'-phosphate (DARP), formate and pyrophosphate.</text>
</comment>
<dbReference type="EC" id="3.5.4.25" evidence="11"/>
<dbReference type="InterPro" id="IPR036144">
    <property type="entry name" value="RibA-like_sf"/>
</dbReference>
<comment type="similarity">
    <text evidence="3">In the C-terminal section; belongs to the GTP cyclohydrolase II family.</text>
</comment>
<proteinExistence type="inferred from homology"/>
<dbReference type="PANTHER" id="PTHR21327:SF18">
    <property type="entry name" value="3,4-DIHYDROXY-2-BUTANONE 4-PHOSPHATE SYNTHASE"/>
    <property type="match status" value="1"/>
</dbReference>
<feature type="binding site" evidence="11">
    <location>
        <position position="345"/>
    </location>
    <ligand>
        <name>GTP</name>
        <dbReference type="ChEBI" id="CHEBI:37565"/>
    </ligand>
</feature>
<protein>
    <recommendedName>
        <fullName evidence="11">GTP cyclohydrolase-2</fullName>
        <ecNumber evidence="11">3.5.4.25</ecNumber>
    </recommendedName>
    <alternativeName>
        <fullName evidence="11">GTP cyclohydrolase II</fullName>
    </alternativeName>
</protein>
<dbReference type="NCBIfam" id="TIGR00505">
    <property type="entry name" value="ribA"/>
    <property type="match status" value="1"/>
</dbReference>
<keyword evidence="9 11" id="KW-0342">GTP-binding</keyword>
<dbReference type="CDD" id="cd00641">
    <property type="entry name" value="GTP_cyclohydro2"/>
    <property type="match status" value="1"/>
</dbReference>
<dbReference type="InterPro" id="IPR032677">
    <property type="entry name" value="GTP_cyclohydro_II"/>
</dbReference>
<dbReference type="InterPro" id="IPR017945">
    <property type="entry name" value="DHBP_synth_RibB-like_a/b_dom"/>
</dbReference>
<accession>A0ABU4P7P5</accession>
<feature type="binding site" evidence="11">
    <location>
        <position position="258"/>
    </location>
    <ligand>
        <name>Zn(2+)</name>
        <dbReference type="ChEBI" id="CHEBI:29105"/>
        <note>catalytic</note>
    </ligand>
</feature>
<dbReference type="RefSeq" id="WP_175424473.1">
    <property type="nucleotide sequence ID" value="NZ_CP012914.1"/>
</dbReference>
<feature type="binding site" evidence="11">
    <location>
        <begin position="240"/>
        <end position="244"/>
    </location>
    <ligand>
        <name>GTP</name>
        <dbReference type="ChEBI" id="CHEBI:37565"/>
    </ligand>
</feature>
<evidence type="ECO:0000313" key="14">
    <source>
        <dbReference type="Proteomes" id="UP001277471"/>
    </source>
</evidence>
<feature type="binding site" evidence="11">
    <location>
        <begin position="283"/>
        <end position="285"/>
    </location>
    <ligand>
        <name>GTP</name>
        <dbReference type="ChEBI" id="CHEBI:37565"/>
    </ligand>
</feature>
<evidence type="ECO:0000256" key="11">
    <source>
        <dbReference type="HAMAP-Rule" id="MF_00179"/>
    </source>
</evidence>
<keyword evidence="14" id="KW-1185">Reference proteome</keyword>
<dbReference type="InterPro" id="IPR000926">
    <property type="entry name" value="RibA"/>
</dbReference>